<comment type="caution">
    <text evidence="2">The sequence shown here is derived from an EMBL/GenBank/DDBJ whole genome shotgun (WGS) entry which is preliminary data.</text>
</comment>
<organism evidence="2 3">
    <name type="scientific">Phyllosticta citrichinensis</name>
    <dbReference type="NCBI Taxonomy" id="1130410"/>
    <lineage>
        <taxon>Eukaryota</taxon>
        <taxon>Fungi</taxon>
        <taxon>Dikarya</taxon>
        <taxon>Ascomycota</taxon>
        <taxon>Pezizomycotina</taxon>
        <taxon>Dothideomycetes</taxon>
        <taxon>Dothideomycetes incertae sedis</taxon>
        <taxon>Botryosphaeriales</taxon>
        <taxon>Phyllostictaceae</taxon>
        <taxon>Phyllosticta</taxon>
    </lineage>
</organism>
<evidence type="ECO:0000313" key="2">
    <source>
        <dbReference type="EMBL" id="KAK8157176.1"/>
    </source>
</evidence>
<accession>A0ABR1XJ40</accession>
<keyword evidence="3" id="KW-1185">Reference proteome</keyword>
<evidence type="ECO:0000313" key="3">
    <source>
        <dbReference type="Proteomes" id="UP001456524"/>
    </source>
</evidence>
<protein>
    <submittedName>
        <fullName evidence="2">Uncharacterized protein</fullName>
    </submittedName>
</protein>
<dbReference type="Proteomes" id="UP001456524">
    <property type="component" value="Unassembled WGS sequence"/>
</dbReference>
<keyword evidence="1" id="KW-0472">Membrane</keyword>
<keyword evidence="1" id="KW-1133">Transmembrane helix</keyword>
<evidence type="ECO:0000256" key="1">
    <source>
        <dbReference type="SAM" id="Phobius"/>
    </source>
</evidence>
<dbReference type="EMBL" id="JBBWUH010000009">
    <property type="protein sequence ID" value="KAK8157176.1"/>
    <property type="molecule type" value="Genomic_DNA"/>
</dbReference>
<reference evidence="2 3" key="1">
    <citation type="journal article" date="2022" name="G3 (Bethesda)">
        <title>Enemy or ally: a genomic approach to elucidate the lifestyle of Phyllosticta citrichinaensis.</title>
        <authorList>
            <person name="Buijs V.A."/>
            <person name="Groenewald J.Z."/>
            <person name="Haridas S."/>
            <person name="LaButti K.M."/>
            <person name="Lipzen A."/>
            <person name="Martin F.M."/>
            <person name="Barry K."/>
            <person name="Grigoriev I.V."/>
            <person name="Crous P.W."/>
            <person name="Seidl M.F."/>
        </authorList>
    </citation>
    <scope>NUCLEOTIDE SEQUENCE [LARGE SCALE GENOMIC DNA]</scope>
    <source>
        <strain evidence="2 3">CBS 129764</strain>
    </source>
</reference>
<keyword evidence="1" id="KW-0812">Transmembrane</keyword>
<gene>
    <name evidence="2" type="ORF">IWX90DRAFT_441856</name>
</gene>
<feature type="transmembrane region" description="Helical" evidence="1">
    <location>
        <begin position="52"/>
        <end position="73"/>
    </location>
</feature>
<proteinExistence type="predicted"/>
<sequence>MGSVHTFYEQIAIWKDPQAPNKEFSRANLVPRFGVYPSFIQYGAKMRPQTRWLGNPFILHLLLVLLLPPALVYGQGTTATWGLGMDLRLFVAKDDTVTTCPPSVREAERSGGVFPIWQNDGKIITARPALPVPAKKTSLSFRLVNGWIGPKGPFDSNSQTLVQASEPASTGGGCWFSGAGGEIEARDCGADRLSQFYLETEIYGGGGMHIMHNADISQVKNDGQKGQLVANTGVVKANICVYET</sequence>
<name>A0ABR1XJ40_9PEZI</name>